<evidence type="ECO:0008006" key="4">
    <source>
        <dbReference type="Google" id="ProtNLM"/>
    </source>
</evidence>
<sequence>MASLSDEVLQPSFAVDQPDILAKSPPFPSLSKKDKKKKMKKVKHALLEEEYTNTRISELGDLNYVEMPLPALDKIPGPEAEPLPEEKPMPDEEPLPEEECVPEEESVPQDKQHFGYGYGYGYGYEMRQNHEVAESTVTGEQEIPQSPLYLPFSAQHRLMIHLQHRLEAICFLFGQQHMPEKLRAEGWDCPEAVELNVWTNEFQSTRYFKDRLPKVAQRRALLNSVANIRNYAVSRTRIESAELERVLASAAEFAIVLGEEGSMFEKLREEVFSTNNWLGEETDQLQKKLDAKLTVIAAARAKVDALEEATRAAFDKGLLKRQNAAHAKVVMAIERAEADQLAEVTDRSVAPSSLDWVNGLENSLMLGDDSQEESLA</sequence>
<name>A0AAE8SEX6_9HYPO</name>
<reference evidence="2" key="1">
    <citation type="submission" date="2018-03" db="EMBL/GenBank/DDBJ databases">
        <authorList>
            <person name="Guldener U."/>
        </authorList>
    </citation>
    <scope>NUCLEOTIDE SEQUENCE</scope>
</reference>
<dbReference type="EMBL" id="ONZP01000093">
    <property type="protein sequence ID" value="SPJ73380.1"/>
    <property type="molecule type" value="Genomic_DNA"/>
</dbReference>
<accession>A0AAE8SEX6</accession>
<evidence type="ECO:0000256" key="1">
    <source>
        <dbReference type="SAM" id="MobiDB-lite"/>
    </source>
</evidence>
<organism evidence="2 3">
    <name type="scientific">Fusarium torulosum</name>
    <dbReference type="NCBI Taxonomy" id="33205"/>
    <lineage>
        <taxon>Eukaryota</taxon>
        <taxon>Fungi</taxon>
        <taxon>Dikarya</taxon>
        <taxon>Ascomycota</taxon>
        <taxon>Pezizomycotina</taxon>
        <taxon>Sordariomycetes</taxon>
        <taxon>Hypocreomycetidae</taxon>
        <taxon>Hypocreales</taxon>
        <taxon>Nectriaceae</taxon>
        <taxon>Fusarium</taxon>
    </lineage>
</organism>
<evidence type="ECO:0000313" key="2">
    <source>
        <dbReference type="EMBL" id="SPJ73380.1"/>
    </source>
</evidence>
<comment type="caution">
    <text evidence="2">The sequence shown here is derived from an EMBL/GenBank/DDBJ whole genome shotgun (WGS) entry which is preliminary data.</text>
</comment>
<feature type="region of interest" description="Disordered" evidence="1">
    <location>
        <begin position="74"/>
        <end position="96"/>
    </location>
</feature>
<protein>
    <recommendedName>
        <fullName evidence="4">Ubiquinol-cytochrome-c reductase cytochrome c1</fullName>
    </recommendedName>
</protein>
<keyword evidence="3" id="KW-1185">Reference proteome</keyword>
<dbReference type="AlphaFoldDB" id="A0AAE8SEX6"/>
<dbReference type="Proteomes" id="UP001187734">
    <property type="component" value="Unassembled WGS sequence"/>
</dbReference>
<gene>
    <name evidence="2" type="ORF">FTOL_03110</name>
</gene>
<feature type="region of interest" description="Disordered" evidence="1">
    <location>
        <begin position="1"/>
        <end position="41"/>
    </location>
</feature>
<evidence type="ECO:0000313" key="3">
    <source>
        <dbReference type="Proteomes" id="UP001187734"/>
    </source>
</evidence>
<proteinExistence type="predicted"/>